<feature type="compositionally biased region" description="Polar residues" evidence="1">
    <location>
        <begin position="252"/>
        <end position="266"/>
    </location>
</feature>
<dbReference type="OrthoDB" id="774557at2759"/>
<feature type="compositionally biased region" description="Polar residues" evidence="1">
    <location>
        <begin position="289"/>
        <end position="320"/>
    </location>
</feature>
<feature type="compositionally biased region" description="Low complexity" evidence="1">
    <location>
        <begin position="498"/>
        <end position="534"/>
    </location>
</feature>
<name>A0A8H5FCG0_9AGAR</name>
<keyword evidence="3" id="KW-1185">Reference proteome</keyword>
<comment type="caution">
    <text evidence="2">The sequence shown here is derived from an EMBL/GenBank/DDBJ whole genome shotgun (WGS) entry which is preliminary data.</text>
</comment>
<sequence>MNGHMLRTSAMGQPPAMLGMGNASFMQNPGQMNPQSMVMPPNMSSNPPMNMLGPVNGSIPNNPQNQQHQQQRMLMQHQQAQLANQQQQQRLMRPGQGPQGLMAPGNGQVPAPHMAGLNPQMGHPFAPGMPQAQGQNPALRRVPSQTQMGMNNGVVSGGMSLPQSQPQSAHMRQLTQMRAAQHQQQQQQLMVQQQAHMLRQAGGSAMPPSMSGVGPSQNPVMSSLSQPSIGQQHNAMGLGQNQMQHPFANGVGMSNSQVPHGLSSSSPRPPNGMGMASGPSQAGPRASMTPDNANAMSFINYPGTQFSPGGQRMSGATQQYPFAPASTPPVSDMSDQSRGAFPTPAQQLQMNSSAGSMNSATDPFAGPSFAQPMAPRASQHHNNMQPHPIHTPQLSQRQTPQPTSQSHNTPQPGPSAVLHHSPIHTSNPSDHLPMQPSRPQSRPQSQPQISHNQAASPHGQTPRSGQVPLPPGATIAVPGRGGQQPPPPPTNIPPPPQSQQRPPLQQQHTGGQPPTPGGSQPEQFIGNRPPTMGAPAPPPPTTGPTTLPSGRPAPITSPMLGNGQGLLRMLQFSGILSSENKSKLQLAWWNELVKEYFTPKAVTKITLWKDNAQVEAKPFEIGIPVLLVSSQDIPPLWGGSCPKLVD</sequence>
<accession>A0A8H5FCG0</accession>
<dbReference type="InterPro" id="IPR029005">
    <property type="entry name" value="LIM-bd/SEUSS"/>
</dbReference>
<evidence type="ECO:0000313" key="2">
    <source>
        <dbReference type="EMBL" id="KAF5331739.1"/>
    </source>
</evidence>
<feature type="compositionally biased region" description="Polar residues" evidence="1">
    <location>
        <begin position="214"/>
        <end position="231"/>
    </location>
</feature>
<dbReference type="EMBL" id="JAACJK010000113">
    <property type="protein sequence ID" value="KAF5331739.1"/>
    <property type="molecule type" value="Genomic_DNA"/>
</dbReference>
<gene>
    <name evidence="2" type="ORF">D9611_007589</name>
</gene>
<feature type="compositionally biased region" description="Low complexity" evidence="1">
    <location>
        <begin position="433"/>
        <end position="448"/>
    </location>
</feature>
<dbReference type="Pfam" id="PF01803">
    <property type="entry name" value="LIM_bind"/>
    <property type="match status" value="1"/>
</dbReference>
<proteinExistence type="predicted"/>
<feature type="region of interest" description="Disordered" evidence="1">
    <location>
        <begin position="245"/>
        <end position="560"/>
    </location>
</feature>
<reference evidence="2 3" key="1">
    <citation type="journal article" date="2020" name="ISME J.">
        <title>Uncovering the hidden diversity of litter-decomposition mechanisms in mushroom-forming fungi.</title>
        <authorList>
            <person name="Floudas D."/>
            <person name="Bentzer J."/>
            <person name="Ahren D."/>
            <person name="Johansson T."/>
            <person name="Persson P."/>
            <person name="Tunlid A."/>
        </authorList>
    </citation>
    <scope>NUCLEOTIDE SEQUENCE [LARGE SCALE GENOMIC DNA]</scope>
    <source>
        <strain evidence="2 3">CBS 175.51</strain>
    </source>
</reference>
<feature type="compositionally biased region" description="Low complexity" evidence="1">
    <location>
        <begin position="391"/>
        <end position="406"/>
    </location>
</feature>
<evidence type="ECO:0000256" key="1">
    <source>
        <dbReference type="SAM" id="MobiDB-lite"/>
    </source>
</evidence>
<protein>
    <submittedName>
        <fullName evidence="2">Uncharacterized protein</fullName>
    </submittedName>
</protein>
<evidence type="ECO:0000313" key="3">
    <source>
        <dbReference type="Proteomes" id="UP000541558"/>
    </source>
</evidence>
<feature type="compositionally biased region" description="Pro residues" evidence="1">
    <location>
        <begin position="484"/>
        <end position="497"/>
    </location>
</feature>
<dbReference type="Proteomes" id="UP000541558">
    <property type="component" value="Unassembled WGS sequence"/>
</dbReference>
<feature type="compositionally biased region" description="Polar residues" evidence="1">
    <location>
        <begin position="344"/>
        <end position="361"/>
    </location>
</feature>
<feature type="region of interest" description="Disordered" evidence="1">
    <location>
        <begin position="1"/>
        <end position="28"/>
    </location>
</feature>
<dbReference type="AlphaFoldDB" id="A0A8H5FCG0"/>
<feature type="region of interest" description="Disordered" evidence="1">
    <location>
        <begin position="202"/>
        <end position="231"/>
    </location>
</feature>
<organism evidence="2 3">
    <name type="scientific">Ephemerocybe angulata</name>
    <dbReference type="NCBI Taxonomy" id="980116"/>
    <lineage>
        <taxon>Eukaryota</taxon>
        <taxon>Fungi</taxon>
        <taxon>Dikarya</taxon>
        <taxon>Basidiomycota</taxon>
        <taxon>Agaricomycotina</taxon>
        <taxon>Agaricomycetes</taxon>
        <taxon>Agaricomycetidae</taxon>
        <taxon>Agaricales</taxon>
        <taxon>Agaricineae</taxon>
        <taxon>Psathyrellaceae</taxon>
        <taxon>Ephemerocybe</taxon>
    </lineage>
</organism>
<feature type="compositionally biased region" description="Polar residues" evidence="1">
    <location>
        <begin position="449"/>
        <end position="464"/>
    </location>
</feature>